<gene>
    <name evidence="2" type="ORF">C8J55DRAFT_501074</name>
</gene>
<accession>A0A9W9AXD4</accession>
<organism evidence="2 3">
    <name type="scientific">Lentinula lateritia</name>
    <dbReference type="NCBI Taxonomy" id="40482"/>
    <lineage>
        <taxon>Eukaryota</taxon>
        <taxon>Fungi</taxon>
        <taxon>Dikarya</taxon>
        <taxon>Basidiomycota</taxon>
        <taxon>Agaricomycotina</taxon>
        <taxon>Agaricomycetes</taxon>
        <taxon>Agaricomycetidae</taxon>
        <taxon>Agaricales</taxon>
        <taxon>Marasmiineae</taxon>
        <taxon>Omphalotaceae</taxon>
        <taxon>Lentinula</taxon>
    </lineage>
</organism>
<feature type="compositionally biased region" description="Polar residues" evidence="1">
    <location>
        <begin position="152"/>
        <end position="165"/>
    </location>
</feature>
<feature type="compositionally biased region" description="Low complexity" evidence="1">
    <location>
        <begin position="62"/>
        <end position="77"/>
    </location>
</feature>
<feature type="compositionally biased region" description="Polar residues" evidence="1">
    <location>
        <begin position="111"/>
        <end position="142"/>
    </location>
</feature>
<feature type="compositionally biased region" description="Polar residues" evidence="1">
    <location>
        <begin position="15"/>
        <end position="29"/>
    </location>
</feature>
<feature type="compositionally biased region" description="Low complexity" evidence="1">
    <location>
        <begin position="35"/>
        <end position="46"/>
    </location>
</feature>
<evidence type="ECO:0000256" key="1">
    <source>
        <dbReference type="SAM" id="MobiDB-lite"/>
    </source>
</evidence>
<protein>
    <submittedName>
        <fullName evidence="2">Uncharacterized protein</fullName>
    </submittedName>
</protein>
<feature type="region of interest" description="Disordered" evidence="1">
    <location>
        <begin position="15"/>
        <end position="78"/>
    </location>
</feature>
<reference evidence="2" key="2">
    <citation type="journal article" date="2023" name="Proc. Natl. Acad. Sci. U.S.A.">
        <title>A global phylogenomic analysis of the shiitake genus Lentinula.</title>
        <authorList>
            <person name="Sierra-Patev S."/>
            <person name="Min B."/>
            <person name="Naranjo-Ortiz M."/>
            <person name="Looney B."/>
            <person name="Konkel Z."/>
            <person name="Slot J.C."/>
            <person name="Sakamoto Y."/>
            <person name="Steenwyk J.L."/>
            <person name="Rokas A."/>
            <person name="Carro J."/>
            <person name="Camarero S."/>
            <person name="Ferreira P."/>
            <person name="Molpeceres G."/>
            <person name="Ruiz-Duenas F.J."/>
            <person name="Serrano A."/>
            <person name="Henrissat B."/>
            <person name="Drula E."/>
            <person name="Hughes K.W."/>
            <person name="Mata J.L."/>
            <person name="Ishikawa N.K."/>
            <person name="Vargas-Isla R."/>
            <person name="Ushijima S."/>
            <person name="Smith C.A."/>
            <person name="Donoghue J."/>
            <person name="Ahrendt S."/>
            <person name="Andreopoulos W."/>
            <person name="He G."/>
            <person name="LaButti K."/>
            <person name="Lipzen A."/>
            <person name="Ng V."/>
            <person name="Riley R."/>
            <person name="Sandor L."/>
            <person name="Barry K."/>
            <person name="Martinez A.T."/>
            <person name="Xiao Y."/>
            <person name="Gibbons J.G."/>
            <person name="Terashima K."/>
            <person name="Grigoriev I.V."/>
            <person name="Hibbett D."/>
        </authorList>
    </citation>
    <scope>NUCLEOTIDE SEQUENCE</scope>
    <source>
        <strain evidence="2">Sp2 HRB7682 ss15</strain>
    </source>
</reference>
<proteinExistence type="predicted"/>
<reference evidence="2" key="1">
    <citation type="submission" date="2022-08" db="EMBL/GenBank/DDBJ databases">
        <authorList>
            <consortium name="DOE Joint Genome Institute"/>
            <person name="Min B."/>
            <person name="Riley R."/>
            <person name="Sierra-Patev S."/>
            <person name="Naranjo-Ortiz M."/>
            <person name="Looney B."/>
            <person name="Konkel Z."/>
            <person name="Slot J.C."/>
            <person name="Sakamoto Y."/>
            <person name="Steenwyk J.L."/>
            <person name="Rokas A."/>
            <person name="Carro J."/>
            <person name="Camarero S."/>
            <person name="Ferreira P."/>
            <person name="Molpeceres G."/>
            <person name="Ruiz-Duenas F.J."/>
            <person name="Serrano A."/>
            <person name="Henrissat B."/>
            <person name="Drula E."/>
            <person name="Hughes K.W."/>
            <person name="Mata J.L."/>
            <person name="Ishikawa N.K."/>
            <person name="Vargas-Isla R."/>
            <person name="Ushijima S."/>
            <person name="Smith C.A."/>
            <person name="Ahrendt S."/>
            <person name="Andreopoulos W."/>
            <person name="He G."/>
            <person name="Labutti K."/>
            <person name="Lipzen A."/>
            <person name="Ng V."/>
            <person name="Sandor L."/>
            <person name="Barry K."/>
            <person name="Martinez A.T."/>
            <person name="Xiao Y."/>
            <person name="Gibbons J.G."/>
            <person name="Terashima K."/>
            <person name="Hibbett D.S."/>
            <person name="Grigoriev I.V."/>
        </authorList>
    </citation>
    <scope>NUCLEOTIDE SEQUENCE</scope>
    <source>
        <strain evidence="2">Sp2 HRB7682 ss15</strain>
    </source>
</reference>
<evidence type="ECO:0000313" key="2">
    <source>
        <dbReference type="EMBL" id="KAJ4492699.1"/>
    </source>
</evidence>
<name>A0A9W9AXD4_9AGAR</name>
<feature type="region of interest" description="Disordered" evidence="1">
    <location>
        <begin position="90"/>
        <end position="165"/>
    </location>
</feature>
<comment type="caution">
    <text evidence="2">The sequence shown here is derived from an EMBL/GenBank/DDBJ whole genome shotgun (WGS) entry which is preliminary data.</text>
</comment>
<sequence length="293" mass="31299">MLGTVGHGLMNAMHQSSHVQNSSSPGHPNQHQHAHTQQQQQFHAQQIGSSAHHVNINGGNSGSESSTGGSGGPSMLSTVGHEALNLWHHHQEHEHQQQAPQQDSQAYGGDNDSNGQTYDTSLLNGGNPSDGSSYNDGNQAQLNYDAPPDFYTMNNSFGSNPSQDQNVDMSNNGFDLNDGFVNGDEFPGAMFPTDLNANQFDFTDGIAGTYEYTSFTSDDQNQSQTFGFGTDGQGGMVGFDSTSFGDPGTGDIYQNTDTTFSNGGFMDSVDTTNVFDNSGDLLFSSTDETVFMT</sequence>
<dbReference type="EMBL" id="JANVFS010000004">
    <property type="protein sequence ID" value="KAJ4492699.1"/>
    <property type="molecule type" value="Genomic_DNA"/>
</dbReference>
<dbReference type="Proteomes" id="UP001150238">
    <property type="component" value="Unassembled WGS sequence"/>
</dbReference>
<evidence type="ECO:0000313" key="3">
    <source>
        <dbReference type="Proteomes" id="UP001150238"/>
    </source>
</evidence>
<dbReference type="AlphaFoldDB" id="A0A9W9AXD4"/>